<organism evidence="2 3">
    <name type="scientific">Acanthoscelides obtectus</name>
    <name type="common">Bean weevil</name>
    <name type="synonym">Bruchus obtectus</name>
    <dbReference type="NCBI Taxonomy" id="200917"/>
    <lineage>
        <taxon>Eukaryota</taxon>
        <taxon>Metazoa</taxon>
        <taxon>Ecdysozoa</taxon>
        <taxon>Arthropoda</taxon>
        <taxon>Hexapoda</taxon>
        <taxon>Insecta</taxon>
        <taxon>Pterygota</taxon>
        <taxon>Neoptera</taxon>
        <taxon>Endopterygota</taxon>
        <taxon>Coleoptera</taxon>
        <taxon>Polyphaga</taxon>
        <taxon>Cucujiformia</taxon>
        <taxon>Chrysomeloidea</taxon>
        <taxon>Chrysomelidae</taxon>
        <taxon>Bruchinae</taxon>
        <taxon>Bruchini</taxon>
        <taxon>Acanthoscelides</taxon>
    </lineage>
</organism>
<evidence type="ECO:0000313" key="2">
    <source>
        <dbReference type="EMBL" id="CAH1983193.1"/>
    </source>
</evidence>
<proteinExistence type="predicted"/>
<reference evidence="2" key="1">
    <citation type="submission" date="2022-03" db="EMBL/GenBank/DDBJ databases">
        <authorList>
            <person name="Sayadi A."/>
        </authorList>
    </citation>
    <scope>NUCLEOTIDE SEQUENCE</scope>
</reference>
<feature type="region of interest" description="Disordered" evidence="1">
    <location>
        <begin position="1"/>
        <end position="68"/>
    </location>
</feature>
<dbReference type="Proteomes" id="UP001152888">
    <property type="component" value="Unassembled WGS sequence"/>
</dbReference>
<name>A0A9P0KWJ1_ACAOB</name>
<dbReference type="EMBL" id="CAKOFQ010006933">
    <property type="protein sequence ID" value="CAH1983193.1"/>
    <property type="molecule type" value="Genomic_DNA"/>
</dbReference>
<keyword evidence="3" id="KW-1185">Reference proteome</keyword>
<comment type="caution">
    <text evidence="2">The sequence shown here is derived from an EMBL/GenBank/DDBJ whole genome shotgun (WGS) entry which is preliminary data.</text>
</comment>
<protein>
    <submittedName>
        <fullName evidence="2">Uncharacterized protein</fullName>
    </submittedName>
</protein>
<feature type="compositionally biased region" description="Polar residues" evidence="1">
    <location>
        <begin position="55"/>
        <end position="68"/>
    </location>
</feature>
<dbReference type="OrthoDB" id="8121269at2759"/>
<feature type="compositionally biased region" description="Polar residues" evidence="1">
    <location>
        <begin position="13"/>
        <end position="26"/>
    </location>
</feature>
<dbReference type="AlphaFoldDB" id="A0A9P0KWJ1"/>
<sequence length="68" mass="7319">MESFLLPIYTEKSGLSSETQSRSSETGYEAEDTENHINLTVPSTSAAAIPALNKKAQNSRRQSASDTA</sequence>
<accession>A0A9P0KWJ1</accession>
<evidence type="ECO:0000256" key="1">
    <source>
        <dbReference type="SAM" id="MobiDB-lite"/>
    </source>
</evidence>
<feature type="compositionally biased region" description="Polar residues" evidence="1">
    <location>
        <begin position="36"/>
        <end position="46"/>
    </location>
</feature>
<gene>
    <name evidence="2" type="ORF">ACAOBT_LOCUS15432</name>
</gene>
<evidence type="ECO:0000313" key="3">
    <source>
        <dbReference type="Proteomes" id="UP001152888"/>
    </source>
</evidence>